<evidence type="ECO:0000313" key="1">
    <source>
        <dbReference type="EMBL" id="GBL96576.1"/>
    </source>
</evidence>
<dbReference type="Proteomes" id="UP000499080">
    <property type="component" value="Unassembled WGS sequence"/>
</dbReference>
<name>A0A4Y2BZ15_ARAVE</name>
<dbReference type="EMBL" id="BGPR01000122">
    <property type="protein sequence ID" value="GBL96576.1"/>
    <property type="molecule type" value="Genomic_DNA"/>
</dbReference>
<accession>A0A4Y2BZ15</accession>
<sequence length="86" mass="9881">MLICFVYRCFAELEMCCFLMMRECGGVDKAGRLFDFECPQFMEGREDGKNRCMRAPPVDSGAAQLLPFHFAFRNTHTLQRGMCVVV</sequence>
<gene>
    <name evidence="1" type="ORF">AVEN_207762_1</name>
</gene>
<dbReference type="OrthoDB" id="10494125at2759"/>
<dbReference type="AlphaFoldDB" id="A0A4Y2BZ15"/>
<comment type="caution">
    <text evidence="1">The sequence shown here is derived from an EMBL/GenBank/DDBJ whole genome shotgun (WGS) entry which is preliminary data.</text>
</comment>
<proteinExistence type="predicted"/>
<keyword evidence="2" id="KW-1185">Reference proteome</keyword>
<organism evidence="1 2">
    <name type="scientific">Araneus ventricosus</name>
    <name type="common">Orbweaver spider</name>
    <name type="synonym">Epeira ventricosa</name>
    <dbReference type="NCBI Taxonomy" id="182803"/>
    <lineage>
        <taxon>Eukaryota</taxon>
        <taxon>Metazoa</taxon>
        <taxon>Ecdysozoa</taxon>
        <taxon>Arthropoda</taxon>
        <taxon>Chelicerata</taxon>
        <taxon>Arachnida</taxon>
        <taxon>Araneae</taxon>
        <taxon>Araneomorphae</taxon>
        <taxon>Entelegynae</taxon>
        <taxon>Araneoidea</taxon>
        <taxon>Araneidae</taxon>
        <taxon>Araneus</taxon>
    </lineage>
</organism>
<evidence type="ECO:0000313" key="2">
    <source>
        <dbReference type="Proteomes" id="UP000499080"/>
    </source>
</evidence>
<reference evidence="1 2" key="1">
    <citation type="journal article" date="2019" name="Sci. Rep.">
        <title>Orb-weaving spider Araneus ventricosus genome elucidates the spidroin gene catalogue.</title>
        <authorList>
            <person name="Kono N."/>
            <person name="Nakamura H."/>
            <person name="Ohtoshi R."/>
            <person name="Moran D.A.P."/>
            <person name="Shinohara A."/>
            <person name="Yoshida Y."/>
            <person name="Fujiwara M."/>
            <person name="Mori M."/>
            <person name="Tomita M."/>
            <person name="Arakawa K."/>
        </authorList>
    </citation>
    <scope>NUCLEOTIDE SEQUENCE [LARGE SCALE GENOMIC DNA]</scope>
</reference>
<protein>
    <submittedName>
        <fullName evidence="1">Uncharacterized protein</fullName>
    </submittedName>
</protein>